<accession>A0ABM3RSH9</accession>
<reference evidence="13" key="2">
    <citation type="submission" date="2025-08" db="UniProtKB">
        <authorList>
            <consortium name="RefSeq"/>
        </authorList>
    </citation>
    <scope>IDENTIFICATION</scope>
    <source>
        <tissue evidence="13">Leaf</tissue>
    </source>
</reference>
<dbReference type="GeneID" id="110801865"/>
<evidence type="ECO:0000256" key="7">
    <source>
        <dbReference type="ARBA" id="ARBA00023002"/>
    </source>
</evidence>
<name>A0ABM3RSH9_SPIOL</name>
<organism evidence="12 13">
    <name type="scientific">Spinacia oleracea</name>
    <name type="common">Spinach</name>
    <dbReference type="NCBI Taxonomy" id="3562"/>
    <lineage>
        <taxon>Eukaryota</taxon>
        <taxon>Viridiplantae</taxon>
        <taxon>Streptophyta</taxon>
        <taxon>Embryophyta</taxon>
        <taxon>Tracheophyta</taxon>
        <taxon>Spermatophyta</taxon>
        <taxon>Magnoliopsida</taxon>
        <taxon>eudicotyledons</taxon>
        <taxon>Gunneridae</taxon>
        <taxon>Pentapetalae</taxon>
        <taxon>Caryophyllales</taxon>
        <taxon>Chenopodiaceae</taxon>
        <taxon>Chenopodioideae</taxon>
        <taxon>Anserineae</taxon>
        <taxon>Spinacia</taxon>
    </lineage>
</organism>
<dbReference type="InterPro" id="IPR001128">
    <property type="entry name" value="Cyt_P450"/>
</dbReference>
<evidence type="ECO:0000256" key="11">
    <source>
        <dbReference type="SAM" id="Phobius"/>
    </source>
</evidence>
<sequence>MSVLFAFGSVLLCIVILKWLWKLLNGLWLNPKRLEKCLKQQGLVGNSYKFLMGDMKESSTLRAQALNKPIPFTHDYYHRIQPFTHQILNNSCAGKNIYTWLGPVPTILITQPELIKDAFNRMNNFQKQRLNPYTQILSAGLPNYEGQKWAKHRKLLNPAFQLHKLKAGTWEKTNLNKWVTERIKVWSRHSHYLVFAYIVHGYVV</sequence>
<feature type="transmembrane region" description="Helical" evidence="11">
    <location>
        <begin position="6"/>
        <end position="24"/>
    </location>
</feature>
<keyword evidence="8" id="KW-0408">Iron</keyword>
<dbReference type="InterPro" id="IPR050665">
    <property type="entry name" value="Cytochrome_P450_Monooxygen"/>
</dbReference>
<keyword evidence="7" id="KW-0560">Oxidoreductase</keyword>
<evidence type="ECO:0000313" key="13">
    <source>
        <dbReference type="RefSeq" id="XP_056698577.1"/>
    </source>
</evidence>
<evidence type="ECO:0000256" key="10">
    <source>
        <dbReference type="ARBA" id="ARBA00023136"/>
    </source>
</evidence>
<dbReference type="RefSeq" id="XP_056698577.1">
    <property type="nucleotide sequence ID" value="XM_056842599.1"/>
</dbReference>
<dbReference type="Proteomes" id="UP000813463">
    <property type="component" value="Chromosome 4"/>
</dbReference>
<keyword evidence="9" id="KW-0503">Monooxygenase</keyword>
<proteinExistence type="inferred from homology"/>
<reference evidence="12" key="1">
    <citation type="journal article" date="2021" name="Nat. Commun.">
        <title>Genomic analyses provide insights into spinach domestication and the genetic basis of agronomic traits.</title>
        <authorList>
            <person name="Cai X."/>
            <person name="Sun X."/>
            <person name="Xu C."/>
            <person name="Sun H."/>
            <person name="Wang X."/>
            <person name="Ge C."/>
            <person name="Zhang Z."/>
            <person name="Wang Q."/>
            <person name="Fei Z."/>
            <person name="Jiao C."/>
            <person name="Wang Q."/>
        </authorList>
    </citation>
    <scope>NUCLEOTIDE SEQUENCE [LARGE SCALE GENOMIC DNA]</scope>
    <source>
        <strain evidence="12">cv. Varoflay</strain>
    </source>
</reference>
<evidence type="ECO:0000256" key="2">
    <source>
        <dbReference type="ARBA" id="ARBA00010617"/>
    </source>
</evidence>
<keyword evidence="10 11" id="KW-0472">Membrane</keyword>
<evidence type="ECO:0000256" key="4">
    <source>
        <dbReference type="ARBA" id="ARBA00022692"/>
    </source>
</evidence>
<evidence type="ECO:0000256" key="9">
    <source>
        <dbReference type="ARBA" id="ARBA00023033"/>
    </source>
</evidence>
<keyword evidence="12" id="KW-1185">Reference proteome</keyword>
<comment type="subcellular location">
    <subcellularLocation>
        <location evidence="1">Membrane</location>
    </subcellularLocation>
</comment>
<keyword evidence="6 11" id="KW-1133">Transmembrane helix</keyword>
<protein>
    <submittedName>
        <fullName evidence="13">Cytochrome P450 72A552 isoform X1</fullName>
    </submittedName>
</protein>
<keyword evidence="3" id="KW-0349">Heme</keyword>
<evidence type="ECO:0000256" key="3">
    <source>
        <dbReference type="ARBA" id="ARBA00022617"/>
    </source>
</evidence>
<evidence type="ECO:0000256" key="5">
    <source>
        <dbReference type="ARBA" id="ARBA00022723"/>
    </source>
</evidence>
<dbReference type="PANTHER" id="PTHR24282">
    <property type="entry name" value="CYTOCHROME P450 FAMILY MEMBER"/>
    <property type="match status" value="1"/>
</dbReference>
<evidence type="ECO:0000256" key="1">
    <source>
        <dbReference type="ARBA" id="ARBA00004370"/>
    </source>
</evidence>
<dbReference type="Gene3D" id="1.10.630.10">
    <property type="entry name" value="Cytochrome P450"/>
    <property type="match status" value="1"/>
</dbReference>
<dbReference type="PANTHER" id="PTHR24282:SF255">
    <property type="entry name" value="CYTOCHROME P450 72A11-RELATED"/>
    <property type="match status" value="1"/>
</dbReference>
<dbReference type="SUPFAM" id="SSF48264">
    <property type="entry name" value="Cytochrome P450"/>
    <property type="match status" value="1"/>
</dbReference>
<keyword evidence="4 11" id="KW-0812">Transmembrane</keyword>
<dbReference type="Pfam" id="PF00067">
    <property type="entry name" value="p450"/>
    <property type="match status" value="1"/>
</dbReference>
<keyword evidence="5" id="KW-0479">Metal-binding</keyword>
<gene>
    <name evidence="13" type="primary">LOC110801865</name>
</gene>
<dbReference type="InterPro" id="IPR036396">
    <property type="entry name" value="Cyt_P450_sf"/>
</dbReference>
<evidence type="ECO:0000256" key="6">
    <source>
        <dbReference type="ARBA" id="ARBA00022989"/>
    </source>
</evidence>
<comment type="similarity">
    <text evidence="2">Belongs to the cytochrome P450 family.</text>
</comment>
<evidence type="ECO:0000256" key="8">
    <source>
        <dbReference type="ARBA" id="ARBA00023004"/>
    </source>
</evidence>
<evidence type="ECO:0000313" key="12">
    <source>
        <dbReference type="Proteomes" id="UP000813463"/>
    </source>
</evidence>